<dbReference type="EMBL" id="PZKC01000001">
    <property type="protein sequence ID" value="PTD97900.1"/>
    <property type="molecule type" value="Genomic_DNA"/>
</dbReference>
<dbReference type="OrthoDB" id="8779161at2"/>
<dbReference type="Pfam" id="PF05768">
    <property type="entry name" value="Glrx-like"/>
    <property type="match status" value="1"/>
</dbReference>
<organism evidence="1 2">
    <name type="scientific">Pseudothauera lacus</name>
    <dbReference type="NCBI Taxonomy" id="2136175"/>
    <lineage>
        <taxon>Bacteria</taxon>
        <taxon>Pseudomonadati</taxon>
        <taxon>Pseudomonadota</taxon>
        <taxon>Betaproteobacteria</taxon>
        <taxon>Rhodocyclales</taxon>
        <taxon>Zoogloeaceae</taxon>
        <taxon>Pseudothauera</taxon>
    </lineage>
</organism>
<proteinExistence type="predicted"/>
<evidence type="ECO:0000313" key="2">
    <source>
        <dbReference type="Proteomes" id="UP000241193"/>
    </source>
</evidence>
<keyword evidence="2" id="KW-1185">Reference proteome</keyword>
<protein>
    <submittedName>
        <fullName evidence="1">Thioredoxin family protein</fullName>
    </submittedName>
</protein>
<dbReference type="InterPro" id="IPR008554">
    <property type="entry name" value="Glutaredoxin-like"/>
</dbReference>
<gene>
    <name evidence="1" type="ORF">C8261_00300</name>
</gene>
<reference evidence="1 2" key="1">
    <citation type="submission" date="2018-03" db="EMBL/GenBank/DDBJ databases">
        <authorList>
            <person name="Keele B.F."/>
        </authorList>
    </citation>
    <scope>NUCLEOTIDE SEQUENCE [LARGE SCALE GENOMIC DNA]</scope>
    <source>
        <strain evidence="1 2">D20</strain>
    </source>
</reference>
<dbReference type="RefSeq" id="WP_107491660.1">
    <property type="nucleotide sequence ID" value="NZ_PZKC01000001.1"/>
</dbReference>
<dbReference type="SUPFAM" id="SSF52833">
    <property type="entry name" value="Thioredoxin-like"/>
    <property type="match status" value="1"/>
</dbReference>
<sequence>MAEVVSRQLTVLSREWCHLCHELVDQLRPLATELGWSVEVIDVDQHPELEARWDELVPVVLAGDVELCHYHLDEAAVRAHCAAFPLESAS</sequence>
<dbReference type="InterPro" id="IPR036249">
    <property type="entry name" value="Thioredoxin-like_sf"/>
</dbReference>
<comment type="caution">
    <text evidence="1">The sequence shown here is derived from an EMBL/GenBank/DDBJ whole genome shotgun (WGS) entry which is preliminary data.</text>
</comment>
<name>A0A2T4IJG8_9RHOO</name>
<dbReference type="Proteomes" id="UP000241193">
    <property type="component" value="Unassembled WGS sequence"/>
</dbReference>
<accession>A0A2T4IJG8</accession>
<dbReference type="Gene3D" id="3.40.30.10">
    <property type="entry name" value="Glutaredoxin"/>
    <property type="match status" value="1"/>
</dbReference>
<reference evidence="1 2" key="2">
    <citation type="submission" date="2018-04" db="EMBL/GenBank/DDBJ databases">
        <title>Thauera lacus sp. nov., isolated from an saline lake in Inner Mongolia, China.</title>
        <authorList>
            <person name="Liang Q.-Y."/>
        </authorList>
    </citation>
    <scope>NUCLEOTIDE SEQUENCE [LARGE SCALE GENOMIC DNA]</scope>
    <source>
        <strain evidence="1 2">D20</strain>
    </source>
</reference>
<dbReference type="AlphaFoldDB" id="A0A2T4IJG8"/>
<evidence type="ECO:0000313" key="1">
    <source>
        <dbReference type="EMBL" id="PTD97900.1"/>
    </source>
</evidence>